<evidence type="ECO:0000313" key="1">
    <source>
        <dbReference type="EMBL" id="GMH78712.1"/>
    </source>
</evidence>
<dbReference type="OrthoDB" id="415426at2759"/>
<comment type="caution">
    <text evidence="1">The sequence shown here is derived from an EMBL/GenBank/DDBJ whole genome shotgun (WGS) entry which is preliminary data.</text>
</comment>
<dbReference type="Proteomes" id="UP001165122">
    <property type="component" value="Unassembled WGS sequence"/>
</dbReference>
<dbReference type="SUPFAM" id="SSF52058">
    <property type="entry name" value="L domain-like"/>
    <property type="match status" value="1"/>
</dbReference>
<evidence type="ECO:0000313" key="2">
    <source>
        <dbReference type="Proteomes" id="UP001165122"/>
    </source>
</evidence>
<reference evidence="2" key="1">
    <citation type="journal article" date="2023" name="Commun. Biol.">
        <title>Genome analysis of Parmales, the sister group of diatoms, reveals the evolutionary specialization of diatoms from phago-mixotrophs to photoautotrophs.</title>
        <authorList>
            <person name="Ban H."/>
            <person name="Sato S."/>
            <person name="Yoshikawa S."/>
            <person name="Yamada K."/>
            <person name="Nakamura Y."/>
            <person name="Ichinomiya M."/>
            <person name="Sato N."/>
            <person name="Blanc-Mathieu R."/>
            <person name="Endo H."/>
            <person name="Kuwata A."/>
            <person name="Ogata H."/>
        </authorList>
    </citation>
    <scope>NUCLEOTIDE SEQUENCE [LARGE SCALE GENOMIC DNA]</scope>
    <source>
        <strain evidence="2">NIES 3700</strain>
    </source>
</reference>
<dbReference type="PANTHER" id="PTHR45661:SF3">
    <property type="entry name" value="IG-LIKE DOMAIN-CONTAINING PROTEIN"/>
    <property type="match status" value="1"/>
</dbReference>
<keyword evidence="2" id="KW-1185">Reference proteome</keyword>
<organism evidence="1 2">
    <name type="scientific">Triparma laevis f. longispina</name>
    <dbReference type="NCBI Taxonomy" id="1714387"/>
    <lineage>
        <taxon>Eukaryota</taxon>
        <taxon>Sar</taxon>
        <taxon>Stramenopiles</taxon>
        <taxon>Ochrophyta</taxon>
        <taxon>Bolidophyceae</taxon>
        <taxon>Parmales</taxon>
        <taxon>Triparmaceae</taxon>
        <taxon>Triparma</taxon>
    </lineage>
</organism>
<accession>A0A9W7B078</accession>
<gene>
    <name evidence="1" type="ORF">TrLO_g1456</name>
</gene>
<protein>
    <submittedName>
        <fullName evidence="1">Uncharacterized protein</fullName>
    </submittedName>
</protein>
<name>A0A9W7B078_9STRA</name>
<dbReference type="Gene3D" id="3.80.10.10">
    <property type="entry name" value="Ribonuclease Inhibitor"/>
    <property type="match status" value="1"/>
</dbReference>
<dbReference type="InterPro" id="IPR026906">
    <property type="entry name" value="LRR_5"/>
</dbReference>
<dbReference type="InterPro" id="IPR053139">
    <property type="entry name" value="Surface_bspA-like"/>
</dbReference>
<dbReference type="Pfam" id="PF13306">
    <property type="entry name" value="LRR_5"/>
    <property type="match status" value="1"/>
</dbReference>
<dbReference type="PANTHER" id="PTHR45661">
    <property type="entry name" value="SURFACE ANTIGEN"/>
    <property type="match status" value="1"/>
</dbReference>
<dbReference type="AlphaFoldDB" id="A0A9W7B078"/>
<proteinExistence type="predicted"/>
<sequence>MSKSVASESKDGYEAPKMSMKLAVNLVIVDIPEGIESIGRSAFHYCRSLTTVSFPTMLTSIGDNTFFQCSSLDNIDLLHTNLHEFGDWAFCGCSELKSMTIPDSLQTFGRSVFCMCDKLVPSNIDVEDRNVVVTYLRSQ</sequence>
<dbReference type="EMBL" id="BRXW01000909">
    <property type="protein sequence ID" value="GMH78712.1"/>
    <property type="molecule type" value="Genomic_DNA"/>
</dbReference>
<dbReference type="InterPro" id="IPR032675">
    <property type="entry name" value="LRR_dom_sf"/>
</dbReference>